<dbReference type="InterPro" id="IPR008183">
    <property type="entry name" value="Aldose_1/G6P_1-epimerase"/>
</dbReference>
<reference evidence="1 2" key="1">
    <citation type="submission" date="2016-10" db="EMBL/GenBank/DDBJ databases">
        <authorList>
            <person name="de Groot N.N."/>
        </authorList>
    </citation>
    <scope>NUCLEOTIDE SEQUENCE [LARGE SCALE GENOMIC DNA]</scope>
    <source>
        <strain evidence="1 2">DSM 27630</strain>
    </source>
</reference>
<dbReference type="GO" id="GO:0016853">
    <property type="term" value="F:isomerase activity"/>
    <property type="evidence" value="ECO:0007669"/>
    <property type="project" value="InterPro"/>
</dbReference>
<dbReference type="GO" id="GO:0005975">
    <property type="term" value="P:carbohydrate metabolic process"/>
    <property type="evidence" value="ECO:0007669"/>
    <property type="project" value="InterPro"/>
</dbReference>
<keyword evidence="2" id="KW-1185">Reference proteome</keyword>
<dbReference type="AlphaFoldDB" id="A0A1I3DWS3"/>
<gene>
    <name evidence="1" type="ORF">SAMN04489868_1562</name>
</gene>
<dbReference type="InterPro" id="IPR014718">
    <property type="entry name" value="GH-type_carb-bd"/>
</dbReference>
<accession>A0A1I3DWS3</accession>
<evidence type="ECO:0000313" key="2">
    <source>
        <dbReference type="Proteomes" id="UP000198668"/>
    </source>
</evidence>
<organism evidence="1 2">
    <name type="scientific">Pisciglobus halotolerans</name>
    <dbReference type="NCBI Taxonomy" id="745365"/>
    <lineage>
        <taxon>Bacteria</taxon>
        <taxon>Bacillati</taxon>
        <taxon>Bacillota</taxon>
        <taxon>Bacilli</taxon>
        <taxon>Lactobacillales</taxon>
        <taxon>Carnobacteriaceae</taxon>
    </lineage>
</organism>
<dbReference type="CDD" id="cd09024">
    <property type="entry name" value="Aldose_epim_lacX"/>
    <property type="match status" value="1"/>
</dbReference>
<sequence length="292" mass="33274">MITLENEELLVEISPHGAELQKIYSKKDEIDYLWSGDETYWGRHAPILFPIIGRLNEDKYKKGDEIYELSQHGFARDKTFEVEGTSDETAIFTLQQDDDTLDHYPYEFKLTVTYTLIGKLLSVDFKVENQSEERMPFSIGGHPAFNVPLNGEGNYEDYTISISPKHEAQYFESDPVPFRSGSKRILEAMKDGILPLNHETFRNGLIIIDEPKVDMVTLAGPENKHGVTLNVGEFPYFCLWTKEQGDAPFICIEPFFGLPDIAGEIGQLEDKGGIILLEEGEERQLGFTMEMF</sequence>
<dbReference type="OrthoDB" id="9795355at2"/>
<dbReference type="GO" id="GO:0030246">
    <property type="term" value="F:carbohydrate binding"/>
    <property type="evidence" value="ECO:0007669"/>
    <property type="project" value="InterPro"/>
</dbReference>
<dbReference type="Proteomes" id="UP000198668">
    <property type="component" value="Unassembled WGS sequence"/>
</dbReference>
<proteinExistence type="predicted"/>
<dbReference type="PANTHER" id="PTHR11122:SF13">
    <property type="entry name" value="GLUCOSE-6-PHOSPHATE 1-EPIMERASE"/>
    <property type="match status" value="1"/>
</dbReference>
<dbReference type="Gene3D" id="2.70.98.10">
    <property type="match status" value="1"/>
</dbReference>
<dbReference type="RefSeq" id="WP_092093728.1">
    <property type="nucleotide sequence ID" value="NZ_FOQE01000056.1"/>
</dbReference>
<dbReference type="Pfam" id="PF01263">
    <property type="entry name" value="Aldose_epim"/>
    <property type="match status" value="1"/>
</dbReference>
<dbReference type="InterPro" id="IPR037481">
    <property type="entry name" value="LacX"/>
</dbReference>
<name>A0A1I3DWS3_9LACT</name>
<dbReference type="InterPro" id="IPR011013">
    <property type="entry name" value="Gal_mutarotase_sf_dom"/>
</dbReference>
<evidence type="ECO:0000313" key="1">
    <source>
        <dbReference type="EMBL" id="SFH91135.1"/>
    </source>
</evidence>
<dbReference type="SUPFAM" id="SSF74650">
    <property type="entry name" value="Galactose mutarotase-like"/>
    <property type="match status" value="1"/>
</dbReference>
<protein>
    <submittedName>
        <fullName evidence="1">Galactose mutarotase</fullName>
    </submittedName>
</protein>
<dbReference type="EMBL" id="FOQE01000056">
    <property type="protein sequence ID" value="SFH91135.1"/>
    <property type="molecule type" value="Genomic_DNA"/>
</dbReference>
<dbReference type="PANTHER" id="PTHR11122">
    <property type="entry name" value="APOSPORY-ASSOCIATED PROTEIN C-RELATED"/>
    <property type="match status" value="1"/>
</dbReference>